<keyword evidence="2" id="KW-1185">Reference proteome</keyword>
<keyword evidence="1" id="KW-0808">Transferase</keyword>
<dbReference type="InterPro" id="IPR001544">
    <property type="entry name" value="Aminotrans_IV"/>
</dbReference>
<dbReference type="Pfam" id="PF01063">
    <property type="entry name" value="Aminotran_4"/>
    <property type="match status" value="1"/>
</dbReference>
<dbReference type="GO" id="GO:0008483">
    <property type="term" value="F:transaminase activity"/>
    <property type="evidence" value="ECO:0007669"/>
    <property type="project" value="UniProtKB-KW"/>
</dbReference>
<accession>A0AAV0APV2</accession>
<evidence type="ECO:0000313" key="2">
    <source>
        <dbReference type="Proteomes" id="UP001153365"/>
    </source>
</evidence>
<sequence length="322" mass="36406">MDESDLNFSLLTTFSISIQPYPTDLALKSSIDQSDSLVDLSSKDLFKLLPNLKLHLERLSNCQITLSILLPNCWCSNQQGKIKHSTIINQLRKRIISLKQSHVERATPSSDCSLNQSEIRLNASSSYRVRLTVNRDLEPTISIEPFRPHPLSFQSISSISGYLSSEALKRKHHYPALSLKDDGLLKVRIDDCPTNYSDNPFLIVKTTNRSFYDSTRKRHNASYEPGEGQPFDVLLFNSEGQVTETTISNVAFRRRTVRVDEDVEGSEDDESDINNCWITPHLKCGLLNGIKRQTLLSSNGLVEGFIQLDQLVSLLIFSFTQI</sequence>
<dbReference type="SUPFAM" id="SSF56752">
    <property type="entry name" value="D-aminoacid aminotransferase-like PLP-dependent enzymes"/>
    <property type="match status" value="1"/>
</dbReference>
<protein>
    <submittedName>
        <fullName evidence="1">Aminotransferase class IV-domain-containing protein</fullName>
    </submittedName>
</protein>
<organism evidence="1 2">
    <name type="scientific">Phakopsora pachyrhizi</name>
    <name type="common">Asian soybean rust disease fungus</name>
    <dbReference type="NCBI Taxonomy" id="170000"/>
    <lineage>
        <taxon>Eukaryota</taxon>
        <taxon>Fungi</taxon>
        <taxon>Dikarya</taxon>
        <taxon>Basidiomycota</taxon>
        <taxon>Pucciniomycotina</taxon>
        <taxon>Pucciniomycetes</taxon>
        <taxon>Pucciniales</taxon>
        <taxon>Phakopsoraceae</taxon>
        <taxon>Phakopsora</taxon>
    </lineage>
</organism>
<reference evidence="1" key="1">
    <citation type="submission" date="2022-06" db="EMBL/GenBank/DDBJ databases">
        <authorList>
            <consortium name="SYNGENTA / RWTH Aachen University"/>
        </authorList>
    </citation>
    <scope>NUCLEOTIDE SEQUENCE</scope>
</reference>
<dbReference type="Gene3D" id="3.20.10.10">
    <property type="entry name" value="D-amino Acid Aminotransferase, subunit A, domain 2"/>
    <property type="match status" value="1"/>
</dbReference>
<evidence type="ECO:0000313" key="1">
    <source>
        <dbReference type="EMBL" id="CAH7670238.1"/>
    </source>
</evidence>
<gene>
    <name evidence="1" type="ORF">PPACK8108_LOCUS4949</name>
</gene>
<comment type="caution">
    <text evidence="1">The sequence shown here is derived from an EMBL/GenBank/DDBJ whole genome shotgun (WGS) entry which is preliminary data.</text>
</comment>
<keyword evidence="1" id="KW-0032">Aminotransferase</keyword>
<dbReference type="InterPro" id="IPR036038">
    <property type="entry name" value="Aminotransferase-like"/>
</dbReference>
<proteinExistence type="predicted"/>
<dbReference type="EMBL" id="CALTRL010000957">
    <property type="protein sequence ID" value="CAH7670238.1"/>
    <property type="molecule type" value="Genomic_DNA"/>
</dbReference>
<dbReference type="InterPro" id="IPR043132">
    <property type="entry name" value="BCAT-like_C"/>
</dbReference>
<dbReference type="AlphaFoldDB" id="A0AAV0APV2"/>
<name>A0AAV0APV2_PHAPC</name>
<dbReference type="Proteomes" id="UP001153365">
    <property type="component" value="Unassembled WGS sequence"/>
</dbReference>